<proteinExistence type="predicted"/>
<reference evidence="3" key="1">
    <citation type="submission" date="2022-11" db="UniProtKB">
        <authorList>
            <consortium name="WormBaseParasite"/>
        </authorList>
    </citation>
    <scope>IDENTIFICATION</scope>
</reference>
<organism evidence="2 3">
    <name type="scientific">Acrobeloides nanus</name>
    <dbReference type="NCBI Taxonomy" id="290746"/>
    <lineage>
        <taxon>Eukaryota</taxon>
        <taxon>Metazoa</taxon>
        <taxon>Ecdysozoa</taxon>
        <taxon>Nematoda</taxon>
        <taxon>Chromadorea</taxon>
        <taxon>Rhabditida</taxon>
        <taxon>Tylenchina</taxon>
        <taxon>Cephalobomorpha</taxon>
        <taxon>Cephaloboidea</taxon>
        <taxon>Cephalobidae</taxon>
        <taxon>Acrobeloides</taxon>
    </lineage>
</organism>
<sequence length="195" mass="20225">MFSFQLFFIVCIFPFIAVCGSAEPIETDNTSLAIYGISTDHETSLRAKRSCGGCCSGGSCCGTLSICAPFCCPPPPCPCCGQPSCSCCPPPPCSCCGQPSCTCCSPPPTLVIPVQTCSSPCSCCGQPSCPCSSCCSQPTCCPCCQPVCTPVCIMAGGCSCGCSRGGCRRKRNSFLAIANEELQKRESMPAINLYE</sequence>
<evidence type="ECO:0000313" key="2">
    <source>
        <dbReference type="Proteomes" id="UP000887540"/>
    </source>
</evidence>
<name>A0A914E654_9BILA</name>
<accession>A0A914E654</accession>
<protein>
    <submittedName>
        <fullName evidence="3">Uncharacterized protein</fullName>
    </submittedName>
</protein>
<dbReference type="AlphaFoldDB" id="A0A914E654"/>
<evidence type="ECO:0000313" key="3">
    <source>
        <dbReference type="WBParaSite" id="ACRNAN_scaffold6015.g27578.t1"/>
    </source>
</evidence>
<dbReference type="WBParaSite" id="ACRNAN_scaffold6015.g27578.t1">
    <property type="protein sequence ID" value="ACRNAN_scaffold6015.g27578.t1"/>
    <property type="gene ID" value="ACRNAN_scaffold6015.g27578"/>
</dbReference>
<feature type="chain" id="PRO_5037433675" evidence="1">
    <location>
        <begin position="23"/>
        <end position="195"/>
    </location>
</feature>
<keyword evidence="2" id="KW-1185">Reference proteome</keyword>
<evidence type="ECO:0000256" key="1">
    <source>
        <dbReference type="SAM" id="SignalP"/>
    </source>
</evidence>
<feature type="signal peptide" evidence="1">
    <location>
        <begin position="1"/>
        <end position="22"/>
    </location>
</feature>
<keyword evidence="1" id="KW-0732">Signal</keyword>
<dbReference type="Proteomes" id="UP000887540">
    <property type="component" value="Unplaced"/>
</dbReference>